<accession>A0A564G217</accession>
<dbReference type="GO" id="GO:0006355">
    <property type="term" value="P:regulation of DNA-templated transcription"/>
    <property type="evidence" value="ECO:0007669"/>
    <property type="project" value="InterPro"/>
</dbReference>
<dbReference type="Proteomes" id="UP001055303">
    <property type="component" value="Unassembled WGS sequence"/>
</dbReference>
<sequence length="76" mass="8318">MSESRTIAEFTKNNAETIRVALVDLDGFLLCDIRTLSANCGDQGERRPTRAGICIRIGLIADLIAALQDVQREAVQ</sequence>
<name>A0A564G217_9HYPH</name>
<dbReference type="Proteomes" id="UP000401717">
    <property type="component" value="Unassembled WGS sequence"/>
</dbReference>
<reference evidence="1" key="3">
    <citation type="submission" date="2021-08" db="EMBL/GenBank/DDBJ databases">
        <authorList>
            <person name="Tani A."/>
            <person name="Ola A."/>
            <person name="Ogura Y."/>
            <person name="Katsura K."/>
            <person name="Hayashi T."/>
        </authorList>
    </citation>
    <scope>NUCLEOTIDE SEQUENCE</scope>
    <source>
        <strain evidence="1">DSM 22415</strain>
    </source>
</reference>
<dbReference type="Gene3D" id="2.30.31.10">
    <property type="entry name" value="Transcriptional Coactivator Pc4, Chain A"/>
    <property type="match status" value="1"/>
</dbReference>
<reference evidence="1" key="2">
    <citation type="journal article" date="2021" name="Front. Microbiol.">
        <title>Comprehensive Comparative Genomics and Phenotyping of Methylobacterium Species.</title>
        <authorList>
            <person name="Alessa O."/>
            <person name="Ogura Y."/>
            <person name="Fujitani Y."/>
            <person name="Takami H."/>
            <person name="Hayashi T."/>
            <person name="Sahin N."/>
            <person name="Tani A."/>
        </authorList>
    </citation>
    <scope>NUCLEOTIDE SEQUENCE</scope>
    <source>
        <strain evidence="1">DSM 22415</strain>
    </source>
</reference>
<organism evidence="2 3">
    <name type="scientific">Methylobacterium dankookense</name>
    <dbReference type="NCBI Taxonomy" id="560405"/>
    <lineage>
        <taxon>Bacteria</taxon>
        <taxon>Pseudomonadati</taxon>
        <taxon>Pseudomonadota</taxon>
        <taxon>Alphaproteobacteria</taxon>
        <taxon>Hyphomicrobiales</taxon>
        <taxon>Methylobacteriaceae</taxon>
        <taxon>Methylobacterium</taxon>
    </lineage>
</organism>
<dbReference type="RefSeq" id="WP_144766559.1">
    <property type="nucleotide sequence ID" value="NZ_BPQI01000172.1"/>
</dbReference>
<dbReference type="EMBL" id="BPQI01000172">
    <property type="protein sequence ID" value="GJD58846.1"/>
    <property type="molecule type" value="Genomic_DNA"/>
</dbReference>
<proteinExistence type="predicted"/>
<dbReference type="AlphaFoldDB" id="A0A564G217"/>
<protein>
    <submittedName>
        <fullName evidence="2">Uncharacterized protein</fullName>
    </submittedName>
</protein>
<gene>
    <name evidence="1" type="ORF">IFDJLNFL_4772</name>
    <name evidence="2" type="ORF">MTDSW087_03898</name>
</gene>
<evidence type="ECO:0000313" key="4">
    <source>
        <dbReference type="Proteomes" id="UP001055303"/>
    </source>
</evidence>
<reference evidence="2 3" key="1">
    <citation type="submission" date="2019-06" db="EMBL/GenBank/DDBJ databases">
        <authorList>
            <person name="Rodrigo-Torres L."/>
            <person name="Arahal R. D."/>
            <person name="Lucena T."/>
        </authorList>
    </citation>
    <scope>NUCLEOTIDE SEQUENCE [LARGE SCALE GENOMIC DNA]</scope>
    <source>
        <strain evidence="2 3">SW08-7</strain>
    </source>
</reference>
<dbReference type="InterPro" id="IPR009044">
    <property type="entry name" value="ssDNA-bd_transcriptional_reg"/>
</dbReference>
<evidence type="ECO:0000313" key="1">
    <source>
        <dbReference type="EMBL" id="GJD58846.1"/>
    </source>
</evidence>
<dbReference type="EMBL" id="CABFVH010000029">
    <property type="protein sequence ID" value="VUF14182.1"/>
    <property type="molecule type" value="Genomic_DNA"/>
</dbReference>
<dbReference type="GO" id="GO:0003677">
    <property type="term" value="F:DNA binding"/>
    <property type="evidence" value="ECO:0007669"/>
    <property type="project" value="InterPro"/>
</dbReference>
<dbReference type="OrthoDB" id="7997846at2"/>
<evidence type="ECO:0000313" key="3">
    <source>
        <dbReference type="Proteomes" id="UP000401717"/>
    </source>
</evidence>
<keyword evidence="4" id="KW-1185">Reference proteome</keyword>
<evidence type="ECO:0000313" key="2">
    <source>
        <dbReference type="EMBL" id="VUF14182.1"/>
    </source>
</evidence>